<keyword evidence="3" id="KW-1185">Reference proteome</keyword>
<organism evidence="2 3">
    <name type="scientific">Anaeromicropila herbilytica</name>
    <dbReference type="NCBI Taxonomy" id="2785025"/>
    <lineage>
        <taxon>Bacteria</taxon>
        <taxon>Bacillati</taxon>
        <taxon>Bacillota</taxon>
        <taxon>Clostridia</taxon>
        <taxon>Lachnospirales</taxon>
        <taxon>Lachnospiraceae</taxon>
        <taxon>Anaeromicropila</taxon>
    </lineage>
</organism>
<protein>
    <submittedName>
        <fullName evidence="2">Folate transporter FolT</fullName>
    </submittedName>
</protein>
<dbReference type="Proteomes" id="UP000595897">
    <property type="component" value="Chromosome"/>
</dbReference>
<feature type="transmembrane region" description="Helical" evidence="1">
    <location>
        <begin position="54"/>
        <end position="79"/>
    </location>
</feature>
<evidence type="ECO:0000313" key="3">
    <source>
        <dbReference type="Proteomes" id="UP000595897"/>
    </source>
</evidence>
<keyword evidence="1" id="KW-1133">Transmembrane helix</keyword>
<dbReference type="EMBL" id="AP024169">
    <property type="protein sequence ID" value="BCN30438.1"/>
    <property type="molecule type" value="Genomic_DNA"/>
</dbReference>
<dbReference type="AlphaFoldDB" id="A0A7R7IC77"/>
<dbReference type="InterPro" id="IPR024529">
    <property type="entry name" value="ECF_trnsprt_substrate-spec"/>
</dbReference>
<accession>A0A7R7IC77</accession>
<keyword evidence="1" id="KW-0472">Membrane</keyword>
<evidence type="ECO:0000256" key="1">
    <source>
        <dbReference type="SAM" id="Phobius"/>
    </source>
</evidence>
<proteinExistence type="predicted"/>
<feature type="transmembrane region" description="Helical" evidence="1">
    <location>
        <begin position="24"/>
        <end position="42"/>
    </location>
</feature>
<dbReference type="RefSeq" id="WP_271715655.1">
    <property type="nucleotide sequence ID" value="NZ_AP024169.1"/>
</dbReference>
<dbReference type="InterPro" id="IPR030949">
    <property type="entry name" value="ECF_S_folate_fam"/>
</dbReference>
<dbReference type="Pfam" id="PF12822">
    <property type="entry name" value="ECF_trnsprt"/>
    <property type="match status" value="1"/>
</dbReference>
<feature type="transmembrane region" description="Helical" evidence="1">
    <location>
        <begin position="159"/>
        <end position="180"/>
    </location>
</feature>
<gene>
    <name evidence="2" type="primary">folT</name>
    <name evidence="2" type="ORF">bsdtb5_17330</name>
</gene>
<sequence length="188" mass="20056">MSFFKKNLTKIIESGVGLKKTTNIVIAGLLIALYVVIAATNVKISDVLQIRFGFIILSVAGLVGGPIMGLCVGALGDILSMILSGGQGSGFFFGFTLSYALIGFFAGLIFYKAKITPIHALLGGIVEFANAMLLNSLWLSIMTGASYSSMFITRLPKNIIMLPINSMLLFIVIKALATALRKSKVIDN</sequence>
<dbReference type="Gene3D" id="1.10.1760.20">
    <property type="match status" value="1"/>
</dbReference>
<dbReference type="KEGG" id="ahb:bsdtb5_17330"/>
<dbReference type="NCBIfam" id="TIGR04518">
    <property type="entry name" value="ECF_S_folT_fam"/>
    <property type="match status" value="1"/>
</dbReference>
<feature type="transmembrane region" description="Helical" evidence="1">
    <location>
        <begin position="118"/>
        <end position="139"/>
    </location>
</feature>
<reference evidence="2 3" key="1">
    <citation type="submission" date="2020-11" db="EMBL/GenBank/DDBJ databases">
        <title>Draft genome sequencing of a Lachnospiraceae strain isolated from anoxic soil subjected to BSD treatment.</title>
        <authorList>
            <person name="Uek A."/>
            <person name="Tonouchi A."/>
        </authorList>
    </citation>
    <scope>NUCLEOTIDE SEQUENCE [LARGE SCALE GENOMIC DNA]</scope>
    <source>
        <strain evidence="2 3">TB5</strain>
    </source>
</reference>
<name>A0A7R7IC77_9FIRM</name>
<evidence type="ECO:0000313" key="2">
    <source>
        <dbReference type="EMBL" id="BCN30438.1"/>
    </source>
</evidence>
<keyword evidence="1" id="KW-0812">Transmembrane</keyword>
<feature type="transmembrane region" description="Helical" evidence="1">
    <location>
        <begin position="91"/>
        <end position="111"/>
    </location>
</feature>
<dbReference type="GO" id="GO:0022857">
    <property type="term" value="F:transmembrane transporter activity"/>
    <property type="evidence" value="ECO:0007669"/>
    <property type="project" value="InterPro"/>
</dbReference>